<reference evidence="1 2" key="1">
    <citation type="submission" date="2019-05" db="EMBL/GenBank/DDBJ databases">
        <title>Another draft genome of Portunus trituberculatus and its Hox gene families provides insights of decapod evolution.</title>
        <authorList>
            <person name="Jeong J.-H."/>
            <person name="Song I."/>
            <person name="Kim S."/>
            <person name="Choi T."/>
            <person name="Kim D."/>
            <person name="Ryu S."/>
            <person name="Kim W."/>
        </authorList>
    </citation>
    <scope>NUCLEOTIDE SEQUENCE [LARGE SCALE GENOMIC DNA]</scope>
    <source>
        <tissue evidence="1">Muscle</tissue>
    </source>
</reference>
<evidence type="ECO:0000313" key="2">
    <source>
        <dbReference type="Proteomes" id="UP000324222"/>
    </source>
</evidence>
<gene>
    <name evidence="1" type="ORF">E2C01_095270</name>
</gene>
<protein>
    <submittedName>
        <fullName evidence="1">Uncharacterized protein</fullName>
    </submittedName>
</protein>
<comment type="caution">
    <text evidence="1">The sequence shown here is derived from an EMBL/GenBank/DDBJ whole genome shotgun (WGS) entry which is preliminary data.</text>
</comment>
<proteinExistence type="predicted"/>
<dbReference type="Proteomes" id="UP000324222">
    <property type="component" value="Unassembled WGS sequence"/>
</dbReference>
<keyword evidence="2" id="KW-1185">Reference proteome</keyword>
<dbReference type="EMBL" id="VSRR010120114">
    <property type="protein sequence ID" value="MPC99830.1"/>
    <property type="molecule type" value="Genomic_DNA"/>
</dbReference>
<sequence>MFPTQFFRHFTPSTHFSRHISSVTDSTRRSVGLWRRVGAWVADTAQVKLGMPHVHLSRSRYGVRSAAGWGHIPGIFCVFKTEICGYPGVPRMTLADLTRPRSSGGS</sequence>
<evidence type="ECO:0000313" key="1">
    <source>
        <dbReference type="EMBL" id="MPC99830.1"/>
    </source>
</evidence>
<accession>A0A5B7JSM0</accession>
<dbReference type="AlphaFoldDB" id="A0A5B7JSM0"/>
<name>A0A5B7JSM0_PORTR</name>
<organism evidence="1 2">
    <name type="scientific">Portunus trituberculatus</name>
    <name type="common">Swimming crab</name>
    <name type="synonym">Neptunus trituberculatus</name>
    <dbReference type="NCBI Taxonomy" id="210409"/>
    <lineage>
        <taxon>Eukaryota</taxon>
        <taxon>Metazoa</taxon>
        <taxon>Ecdysozoa</taxon>
        <taxon>Arthropoda</taxon>
        <taxon>Crustacea</taxon>
        <taxon>Multicrustacea</taxon>
        <taxon>Malacostraca</taxon>
        <taxon>Eumalacostraca</taxon>
        <taxon>Eucarida</taxon>
        <taxon>Decapoda</taxon>
        <taxon>Pleocyemata</taxon>
        <taxon>Brachyura</taxon>
        <taxon>Eubrachyura</taxon>
        <taxon>Portunoidea</taxon>
        <taxon>Portunidae</taxon>
        <taxon>Portuninae</taxon>
        <taxon>Portunus</taxon>
    </lineage>
</organism>